<accession>A0A2L2TJI5</accession>
<keyword evidence="2" id="KW-1185">Reference proteome</keyword>
<name>A0A2L2TJI5_9HYPO</name>
<protein>
    <submittedName>
        <fullName evidence="1">Uncharacterized protein</fullName>
    </submittedName>
</protein>
<dbReference type="AlphaFoldDB" id="A0A2L2TJI5"/>
<proteinExistence type="predicted"/>
<sequence>MALFPPSKTPSSCFTNLFDPRLSSETRYPLQVQLCLFLCLCLSSGHVRLSKILMTFPIVASHFILSFLSLFPPSFPSNLTYC</sequence>
<evidence type="ECO:0000313" key="2">
    <source>
        <dbReference type="Proteomes" id="UP000245910"/>
    </source>
</evidence>
<reference evidence="2" key="1">
    <citation type="submission" date="2014-10" db="EMBL/GenBank/DDBJ databases">
        <authorList>
            <person name="King R."/>
        </authorList>
    </citation>
    <scope>NUCLEOTIDE SEQUENCE [LARGE SCALE GENOMIC DNA]</scope>
    <source>
        <strain evidence="2">A3/5</strain>
    </source>
</reference>
<organism evidence="1 2">
    <name type="scientific">Fusarium venenatum</name>
    <dbReference type="NCBI Taxonomy" id="56646"/>
    <lineage>
        <taxon>Eukaryota</taxon>
        <taxon>Fungi</taxon>
        <taxon>Dikarya</taxon>
        <taxon>Ascomycota</taxon>
        <taxon>Pezizomycotina</taxon>
        <taxon>Sordariomycetes</taxon>
        <taxon>Hypocreomycetidae</taxon>
        <taxon>Hypocreales</taxon>
        <taxon>Nectriaceae</taxon>
        <taxon>Fusarium</taxon>
    </lineage>
</organism>
<dbReference type="Proteomes" id="UP000245910">
    <property type="component" value="Chromosome IIII"/>
</dbReference>
<dbReference type="EMBL" id="LN649232">
    <property type="protein sequence ID" value="CEI40643.1"/>
    <property type="molecule type" value="Genomic_DNA"/>
</dbReference>
<evidence type="ECO:0000313" key="1">
    <source>
        <dbReference type="EMBL" id="CEI40643.1"/>
    </source>
</evidence>